<sequence length="75" mass="8559">MNVMPGRFKPGDTVRIKGEPFIWVVEGARMRVSIATRRTRQRPPSGIVVKLVRDAGWAKIRTEVHESRVQEYAIA</sequence>
<accession>A0A1B3AYG7</accession>
<dbReference type="GeneID" id="29080360"/>
<keyword evidence="2" id="KW-1185">Reference proteome</keyword>
<organism evidence="1 2">
    <name type="scientific">Gordonia phage Bantam</name>
    <dbReference type="NCBI Taxonomy" id="1887641"/>
    <lineage>
        <taxon>Viruses</taxon>
        <taxon>Duplodnaviria</taxon>
        <taxon>Heunggongvirae</taxon>
        <taxon>Uroviricota</taxon>
        <taxon>Caudoviricetes</taxon>
        <taxon>Bantamvirus</taxon>
        <taxon>Bantamvirus bantam</taxon>
    </lineage>
</organism>
<dbReference type="EMBL" id="KX557272">
    <property type="protein sequence ID" value="AOE43785.1"/>
    <property type="molecule type" value="Genomic_DNA"/>
</dbReference>
<dbReference type="RefSeq" id="YP_009287564.1">
    <property type="nucleotide sequence ID" value="NC_031074.1"/>
</dbReference>
<evidence type="ECO:0000313" key="1">
    <source>
        <dbReference type="EMBL" id="AOE43785.1"/>
    </source>
</evidence>
<reference evidence="2" key="1">
    <citation type="submission" date="2016-07" db="EMBL/GenBank/DDBJ databases">
        <authorList>
            <person name="Florea S."/>
            <person name="Webb J.S."/>
            <person name="Jaromczyk J."/>
            <person name="Schardl C.L."/>
        </authorList>
    </citation>
    <scope>NUCLEOTIDE SEQUENCE [LARGE SCALE GENOMIC DNA]</scope>
</reference>
<dbReference type="Proteomes" id="UP000202170">
    <property type="component" value="Segment"/>
</dbReference>
<gene>
    <name evidence="1" type="primary">96</name>
    <name evidence="1" type="ORF">SEA_BANTAM_96</name>
</gene>
<evidence type="ECO:0000313" key="2">
    <source>
        <dbReference type="Proteomes" id="UP000202170"/>
    </source>
</evidence>
<proteinExistence type="predicted"/>
<protein>
    <submittedName>
        <fullName evidence="1">Uncharacterized protein</fullName>
    </submittedName>
</protein>
<name>A0A1B3AYG7_9CAUD</name>
<dbReference type="KEGG" id="vg:29080360"/>